<keyword evidence="3" id="KW-1185">Reference proteome</keyword>
<dbReference type="RefSeq" id="WP_249708645.1">
    <property type="nucleotide sequence ID" value="NZ_JAMFMB010000008.1"/>
</dbReference>
<feature type="transmembrane region" description="Helical" evidence="1">
    <location>
        <begin position="181"/>
        <end position="206"/>
    </location>
</feature>
<accession>A0ABT0Q111</accession>
<organism evidence="2 3">
    <name type="scientific">Ruegeria spongiae</name>
    <dbReference type="NCBI Taxonomy" id="2942209"/>
    <lineage>
        <taxon>Bacteria</taxon>
        <taxon>Pseudomonadati</taxon>
        <taxon>Pseudomonadota</taxon>
        <taxon>Alphaproteobacteria</taxon>
        <taxon>Rhodobacterales</taxon>
        <taxon>Roseobacteraceae</taxon>
        <taxon>Ruegeria</taxon>
    </lineage>
</organism>
<name>A0ABT0Q111_9RHOB</name>
<keyword evidence="1" id="KW-0812">Transmembrane</keyword>
<dbReference type="EMBL" id="JAMFMB010000008">
    <property type="protein sequence ID" value="MCL6283473.1"/>
    <property type="molecule type" value="Genomic_DNA"/>
</dbReference>
<keyword evidence="1" id="KW-1133">Transmembrane helix</keyword>
<dbReference type="Proteomes" id="UP001203880">
    <property type="component" value="Unassembled WGS sequence"/>
</dbReference>
<feature type="transmembrane region" description="Helical" evidence="1">
    <location>
        <begin position="144"/>
        <end position="169"/>
    </location>
</feature>
<evidence type="ECO:0000313" key="3">
    <source>
        <dbReference type="Proteomes" id="UP001203880"/>
    </source>
</evidence>
<proteinExistence type="predicted"/>
<feature type="transmembrane region" description="Helical" evidence="1">
    <location>
        <begin position="67"/>
        <end position="93"/>
    </location>
</feature>
<evidence type="ECO:0000313" key="2">
    <source>
        <dbReference type="EMBL" id="MCL6283473.1"/>
    </source>
</evidence>
<keyword evidence="1" id="KW-0472">Membrane</keyword>
<reference evidence="2" key="1">
    <citation type="submission" date="2022-05" db="EMBL/GenBank/DDBJ databases">
        <authorList>
            <person name="Park J.-S."/>
        </authorList>
    </citation>
    <scope>NUCLEOTIDE SEQUENCE</scope>
    <source>
        <strain evidence="2">2012CJ41-6</strain>
    </source>
</reference>
<comment type="caution">
    <text evidence="2">The sequence shown here is derived from an EMBL/GenBank/DDBJ whole genome shotgun (WGS) entry which is preliminary data.</text>
</comment>
<feature type="transmembrane region" description="Helical" evidence="1">
    <location>
        <begin position="114"/>
        <end position="138"/>
    </location>
</feature>
<sequence>MLGWKIFVHSVGMVLRNLKEALQISVIPGFLGFAVIIGLFFVFGIPFENFDTETTGLPAGVTGGEMTLFFVFFMVTIFVVMFWIVVSWHRFVLLEEYPSGIIPPFRFDRILAYFGRYLLLMLLALLAFIPAGLVMLVLREASGLVTVVAVAAFLVLVVCFIRLSIILPAAAIGKPITLSQAWAATTGSAGAIIVLIIVSVLFQIAIQFGAALLAMIPVLGIIIVLFATMLVLPLINVSILTTMYGHFVEKRDLT</sequence>
<feature type="transmembrane region" description="Helical" evidence="1">
    <location>
        <begin position="212"/>
        <end position="235"/>
    </location>
</feature>
<protein>
    <recommendedName>
        <fullName evidence="4">Glycerophosphoryl diester phosphodiesterase membrane domain-containing protein</fullName>
    </recommendedName>
</protein>
<feature type="transmembrane region" description="Helical" evidence="1">
    <location>
        <begin position="21"/>
        <end position="47"/>
    </location>
</feature>
<evidence type="ECO:0000256" key="1">
    <source>
        <dbReference type="SAM" id="Phobius"/>
    </source>
</evidence>
<evidence type="ECO:0008006" key="4">
    <source>
        <dbReference type="Google" id="ProtNLM"/>
    </source>
</evidence>
<gene>
    <name evidence="2" type="ORF">M3P21_07985</name>
</gene>